<dbReference type="EMBL" id="ML734955">
    <property type="protein sequence ID" value="KAB8207730.1"/>
    <property type="molecule type" value="Genomic_DNA"/>
</dbReference>
<dbReference type="Pfam" id="PF02574">
    <property type="entry name" value="S-methyl_trans"/>
    <property type="match status" value="1"/>
</dbReference>
<dbReference type="Proteomes" id="UP000326532">
    <property type="component" value="Unassembled WGS sequence"/>
</dbReference>
<organism evidence="8 9">
    <name type="scientific">Aspergillus parasiticus</name>
    <dbReference type="NCBI Taxonomy" id="5067"/>
    <lineage>
        <taxon>Eukaryota</taxon>
        <taxon>Fungi</taxon>
        <taxon>Dikarya</taxon>
        <taxon>Ascomycota</taxon>
        <taxon>Pezizomycotina</taxon>
        <taxon>Eurotiomycetes</taxon>
        <taxon>Eurotiomycetidae</taxon>
        <taxon>Eurotiales</taxon>
        <taxon>Aspergillaceae</taxon>
        <taxon>Aspergillus</taxon>
        <taxon>Aspergillus subgen. Circumdati</taxon>
    </lineage>
</organism>
<dbReference type="SUPFAM" id="SSF82282">
    <property type="entry name" value="Homocysteine S-methyltransferase"/>
    <property type="match status" value="1"/>
</dbReference>
<evidence type="ECO:0000259" key="7">
    <source>
        <dbReference type="PROSITE" id="PS50970"/>
    </source>
</evidence>
<keyword evidence="4 5" id="KW-0862">Zinc</keyword>
<dbReference type="GO" id="GO:0008898">
    <property type="term" value="F:S-adenosylmethionine-homocysteine S-methyltransferase activity"/>
    <property type="evidence" value="ECO:0007669"/>
    <property type="project" value="TreeGrafter"/>
</dbReference>
<keyword evidence="3 5" id="KW-0479">Metal-binding</keyword>
<comment type="cofactor">
    <cofactor evidence="5">
        <name>Zn(2+)</name>
        <dbReference type="ChEBI" id="CHEBI:29105"/>
    </cofactor>
</comment>
<sequence>MPLKQRQITTTTSTTRFPSPNSMTTTTPLPILLLDGGLGTTLGDPPHNITFTAETPLWSAHLLISSPSTLEEVHKAFATVGADIILTATYQTSFEGFTLTDSRYTADDAAHYMRSAIPLARRAGSSSGRPVKVALSLGPYGATMSPVGAEYTGLYPEEMNSESKLREWHARRLCVFVDETGSWENFEYIAFETVKRADEVRAIRGAMSDVLADMYQGQGPDPEKNQLAMGKKKPWWICGVFPNEEVDEEDVRAWVRAAVGTQEGETGVYLPRPWGIGVNCTRIGNVGRIVSIMQDELRNLEDLGTKGYVDEWSSVTGKPWLVLYPDGTNGEKYDPVTKTWVATETGKETRPWDELYWDVVQGLPQGAWEGVVMGGCCRAGPEQIATLRRRIDERSNAQGV</sequence>
<feature type="binding site" evidence="5">
    <location>
        <position position="280"/>
    </location>
    <ligand>
        <name>Zn(2+)</name>
        <dbReference type="ChEBI" id="CHEBI:29105"/>
    </ligand>
</feature>
<dbReference type="InterPro" id="IPR003726">
    <property type="entry name" value="HCY_dom"/>
</dbReference>
<keyword evidence="9" id="KW-1185">Reference proteome</keyword>
<feature type="binding site" evidence="5">
    <location>
        <position position="376"/>
    </location>
    <ligand>
        <name>Zn(2+)</name>
        <dbReference type="ChEBI" id="CHEBI:29105"/>
    </ligand>
</feature>
<evidence type="ECO:0000256" key="5">
    <source>
        <dbReference type="PROSITE-ProRule" id="PRU00333"/>
    </source>
</evidence>
<dbReference type="AlphaFoldDB" id="A0A5N6DU70"/>
<evidence type="ECO:0000256" key="3">
    <source>
        <dbReference type="ARBA" id="ARBA00022723"/>
    </source>
</evidence>
<dbReference type="GO" id="GO:0046872">
    <property type="term" value="F:metal ion binding"/>
    <property type="evidence" value="ECO:0007669"/>
    <property type="project" value="UniProtKB-KW"/>
</dbReference>
<dbReference type="InterPro" id="IPR036589">
    <property type="entry name" value="HCY_dom_sf"/>
</dbReference>
<dbReference type="Gene3D" id="3.20.20.330">
    <property type="entry name" value="Homocysteine-binding-like domain"/>
    <property type="match status" value="1"/>
</dbReference>
<evidence type="ECO:0000256" key="4">
    <source>
        <dbReference type="ARBA" id="ARBA00022833"/>
    </source>
</evidence>
<dbReference type="PANTHER" id="PTHR46015">
    <property type="entry name" value="ZGC:172121"/>
    <property type="match status" value="1"/>
</dbReference>
<dbReference type="GO" id="GO:0032259">
    <property type="term" value="P:methylation"/>
    <property type="evidence" value="ECO:0007669"/>
    <property type="project" value="UniProtKB-KW"/>
</dbReference>
<evidence type="ECO:0000313" key="8">
    <source>
        <dbReference type="EMBL" id="KAB8207730.1"/>
    </source>
</evidence>
<evidence type="ECO:0000256" key="6">
    <source>
        <dbReference type="SAM" id="MobiDB-lite"/>
    </source>
</evidence>
<keyword evidence="2 5" id="KW-0808">Transferase</keyword>
<dbReference type="GO" id="GO:0009086">
    <property type="term" value="P:methionine biosynthetic process"/>
    <property type="evidence" value="ECO:0007669"/>
    <property type="project" value="TreeGrafter"/>
</dbReference>
<dbReference type="GO" id="GO:0033528">
    <property type="term" value="P:S-methylmethionine cycle"/>
    <property type="evidence" value="ECO:0007669"/>
    <property type="project" value="TreeGrafter"/>
</dbReference>
<protein>
    <submittedName>
        <fullName evidence="8">Homocysteine S-methyltransferase</fullName>
    </submittedName>
</protein>
<keyword evidence="1 5" id="KW-0489">Methyltransferase</keyword>
<name>A0A5N6DU70_ASPPA</name>
<dbReference type="PANTHER" id="PTHR46015:SF1">
    <property type="entry name" value="HOMOCYSTEINE S-METHYLTRANSFERASE-LIKE ISOFORM 1"/>
    <property type="match status" value="1"/>
</dbReference>
<dbReference type="InterPro" id="IPR051486">
    <property type="entry name" value="Hcy_S-methyltransferase"/>
</dbReference>
<proteinExistence type="predicted"/>
<reference evidence="8 9" key="1">
    <citation type="submission" date="2019-04" db="EMBL/GenBank/DDBJ databases">
        <title>Fungal friends and foes A comparative genomics study of 23 Aspergillus species from section Flavi.</title>
        <authorList>
            <consortium name="DOE Joint Genome Institute"/>
            <person name="Kjaerbolling I."/>
            <person name="Vesth T.C."/>
            <person name="Frisvad J.C."/>
            <person name="Nybo J.L."/>
            <person name="Theobald S."/>
            <person name="Kildgaard S."/>
            <person name="Petersen T.I."/>
            <person name="Kuo A."/>
            <person name="Sato A."/>
            <person name="Lyhne E.K."/>
            <person name="Kogle M.E."/>
            <person name="Wiebenga A."/>
            <person name="Kun R.S."/>
            <person name="Lubbers R.J."/>
            <person name="Makela M.R."/>
            <person name="Barry K."/>
            <person name="Chovatia M."/>
            <person name="Clum A."/>
            <person name="Daum C."/>
            <person name="Haridas S."/>
            <person name="He G."/>
            <person name="LaButti K."/>
            <person name="Lipzen A."/>
            <person name="Mondo S."/>
            <person name="Pangilinan J."/>
            <person name="Riley R."/>
            <person name="Salamov A."/>
            <person name="Simmons B.A."/>
            <person name="Magnuson J.K."/>
            <person name="Henrissat B."/>
            <person name="Mortensen U.H."/>
            <person name="Larsen T.O."/>
            <person name="De vries R.P."/>
            <person name="Grigoriev I.V."/>
            <person name="Machida M."/>
            <person name="Baker S.E."/>
            <person name="Andersen M.R."/>
        </authorList>
    </citation>
    <scope>NUCLEOTIDE SEQUENCE [LARGE SCALE GENOMIC DNA]</scope>
    <source>
        <strain evidence="8 9">CBS 117618</strain>
    </source>
</reference>
<dbReference type="VEuPathDB" id="FungiDB:BDV34DRAFT_191624"/>
<evidence type="ECO:0000313" key="9">
    <source>
        <dbReference type="Proteomes" id="UP000326532"/>
    </source>
</evidence>
<feature type="domain" description="Hcy-binding" evidence="7">
    <location>
        <begin position="20"/>
        <end position="391"/>
    </location>
</feature>
<dbReference type="PROSITE" id="PS50970">
    <property type="entry name" value="HCY"/>
    <property type="match status" value="1"/>
</dbReference>
<gene>
    <name evidence="8" type="ORF">BDV34DRAFT_191624</name>
</gene>
<evidence type="ECO:0000256" key="2">
    <source>
        <dbReference type="ARBA" id="ARBA00022679"/>
    </source>
</evidence>
<accession>A0A5N6DU70</accession>
<dbReference type="OMA" id="TECYEAQ"/>
<feature type="region of interest" description="Disordered" evidence="6">
    <location>
        <begin position="1"/>
        <end position="22"/>
    </location>
</feature>
<evidence type="ECO:0000256" key="1">
    <source>
        <dbReference type="ARBA" id="ARBA00022603"/>
    </source>
</evidence>
<feature type="binding site" evidence="5">
    <location>
        <position position="377"/>
    </location>
    <ligand>
        <name>Zn(2+)</name>
        <dbReference type="ChEBI" id="CHEBI:29105"/>
    </ligand>
</feature>